<protein>
    <submittedName>
        <fullName evidence="1">Uncharacterized protein</fullName>
    </submittedName>
</protein>
<gene>
    <name evidence="1" type="ORF">GE061_001216</name>
</gene>
<keyword evidence="2" id="KW-1185">Reference proteome</keyword>
<comment type="caution">
    <text evidence="1">The sequence shown here is derived from an EMBL/GenBank/DDBJ whole genome shotgun (WGS) entry which is preliminary data.</text>
</comment>
<evidence type="ECO:0000313" key="2">
    <source>
        <dbReference type="Proteomes" id="UP000466442"/>
    </source>
</evidence>
<dbReference type="AlphaFoldDB" id="A0A6A4KDY9"/>
<sequence>MSSSLGLYAVCLTVLVHSAYGMDCSFLGSDSLKDKVFSSCPDPINRITAPERSYCCPTTDGSFQCCDLPTFLLTGILIPVIVIGVILSLIISCICCFCCPFCCIYKRRNGRVF</sequence>
<accession>A0A6A4KDY9</accession>
<dbReference type="EMBL" id="WIXP02000001">
    <property type="protein sequence ID" value="KAF6216866.1"/>
    <property type="molecule type" value="Genomic_DNA"/>
</dbReference>
<dbReference type="Proteomes" id="UP000466442">
    <property type="component" value="Linkage Group LG1"/>
</dbReference>
<reference evidence="1" key="1">
    <citation type="journal article" date="2021" name="Mol. Ecol. Resour.">
        <title>Apolygus lucorum genome provides insights into omnivorousness and mesophyll feeding.</title>
        <authorList>
            <person name="Liu Y."/>
            <person name="Liu H."/>
            <person name="Wang H."/>
            <person name="Huang T."/>
            <person name="Liu B."/>
            <person name="Yang B."/>
            <person name="Yin L."/>
            <person name="Li B."/>
            <person name="Zhang Y."/>
            <person name="Zhang S."/>
            <person name="Jiang F."/>
            <person name="Zhang X."/>
            <person name="Ren Y."/>
            <person name="Wang B."/>
            <person name="Wang S."/>
            <person name="Lu Y."/>
            <person name="Wu K."/>
            <person name="Fan W."/>
            <person name="Wang G."/>
        </authorList>
    </citation>
    <scope>NUCLEOTIDE SEQUENCE</scope>
    <source>
        <strain evidence="1">12Hb</strain>
    </source>
</reference>
<name>A0A6A4KDY9_APOLU</name>
<evidence type="ECO:0000313" key="1">
    <source>
        <dbReference type="EMBL" id="KAF6216866.1"/>
    </source>
</evidence>
<organism evidence="1 2">
    <name type="scientific">Apolygus lucorum</name>
    <name type="common">Small green plant bug</name>
    <name type="synonym">Lygocoris lucorum</name>
    <dbReference type="NCBI Taxonomy" id="248454"/>
    <lineage>
        <taxon>Eukaryota</taxon>
        <taxon>Metazoa</taxon>
        <taxon>Ecdysozoa</taxon>
        <taxon>Arthropoda</taxon>
        <taxon>Hexapoda</taxon>
        <taxon>Insecta</taxon>
        <taxon>Pterygota</taxon>
        <taxon>Neoptera</taxon>
        <taxon>Paraneoptera</taxon>
        <taxon>Hemiptera</taxon>
        <taxon>Heteroptera</taxon>
        <taxon>Panheteroptera</taxon>
        <taxon>Cimicomorpha</taxon>
        <taxon>Miridae</taxon>
        <taxon>Mirini</taxon>
        <taxon>Apolygus</taxon>
    </lineage>
</organism>
<proteinExistence type="predicted"/>